<dbReference type="Proteomes" id="UP000659698">
    <property type="component" value="Unassembled WGS sequence"/>
</dbReference>
<keyword evidence="1" id="KW-1133">Transmembrane helix</keyword>
<gene>
    <name evidence="2" type="ORF">H7U12_06185</name>
</gene>
<keyword evidence="1" id="KW-0472">Membrane</keyword>
<evidence type="ECO:0000313" key="2">
    <source>
        <dbReference type="EMBL" id="MBC3539261.1"/>
    </source>
</evidence>
<keyword evidence="3" id="KW-1185">Reference proteome</keyword>
<protein>
    <submittedName>
        <fullName evidence="2">Uncharacterized protein</fullName>
    </submittedName>
</protein>
<accession>A0ABR6VQ37</accession>
<organism evidence="2 3">
    <name type="scientific">Rufibacter sediminis</name>
    <dbReference type="NCBI Taxonomy" id="2762756"/>
    <lineage>
        <taxon>Bacteria</taxon>
        <taxon>Pseudomonadati</taxon>
        <taxon>Bacteroidota</taxon>
        <taxon>Cytophagia</taxon>
        <taxon>Cytophagales</taxon>
        <taxon>Hymenobacteraceae</taxon>
        <taxon>Rufibacter</taxon>
    </lineage>
</organism>
<name>A0ABR6VQ37_9BACT</name>
<evidence type="ECO:0000256" key="1">
    <source>
        <dbReference type="SAM" id="Phobius"/>
    </source>
</evidence>
<dbReference type="RefSeq" id="WP_186634581.1">
    <property type="nucleotide sequence ID" value="NZ_JACOAF010000017.1"/>
</dbReference>
<feature type="transmembrane region" description="Helical" evidence="1">
    <location>
        <begin position="6"/>
        <end position="22"/>
    </location>
</feature>
<sequence>MKKGFFVIALVSILSLISLYLFRPSRDIEVRHVERFQTTDEMRADSSLVSVYDEDGNLIYTRQDTASETTKQVNTSLNGMVFYKLARGKEYVKTEVFKYDYRKENYYVTFSNDTVSASAPFEASISRSGDGVESAKVIISNAKKYNVEKIAGKYGVKLVYKAKSQQPGVNTFDGTIILQNQQYQIRFNYFVK</sequence>
<keyword evidence="1" id="KW-0812">Transmembrane</keyword>
<evidence type="ECO:0000313" key="3">
    <source>
        <dbReference type="Proteomes" id="UP000659698"/>
    </source>
</evidence>
<dbReference type="EMBL" id="JACOAF010000017">
    <property type="protein sequence ID" value="MBC3539261.1"/>
    <property type="molecule type" value="Genomic_DNA"/>
</dbReference>
<reference evidence="2 3" key="1">
    <citation type="journal article" date="2019" name="Int. J. Syst. Evol. Microbiol.">
        <title>Rufibacter sediminis sp. nov., isolated from freshwater lake sediment.</title>
        <authorList>
            <person name="Qu J.H."/>
            <person name="Zhang L.J."/>
            <person name="Fu Y.H."/>
            <person name="Li H.F."/>
        </authorList>
    </citation>
    <scope>NUCLEOTIDE SEQUENCE [LARGE SCALE GENOMIC DNA]</scope>
    <source>
        <strain evidence="2 3">H-1</strain>
    </source>
</reference>
<comment type="caution">
    <text evidence="2">The sequence shown here is derived from an EMBL/GenBank/DDBJ whole genome shotgun (WGS) entry which is preliminary data.</text>
</comment>
<proteinExistence type="predicted"/>